<dbReference type="PANTHER" id="PTHR28190:SF1">
    <property type="entry name" value="NUCLEAR MIGRATION PROTEIN NUM1"/>
    <property type="match status" value="1"/>
</dbReference>
<feature type="compositionally biased region" description="Low complexity" evidence="2">
    <location>
        <begin position="1195"/>
        <end position="1211"/>
    </location>
</feature>
<feature type="coiled-coil region" evidence="1">
    <location>
        <begin position="55"/>
        <end position="96"/>
    </location>
</feature>
<evidence type="ECO:0000259" key="3">
    <source>
        <dbReference type="PROSITE" id="PS50003"/>
    </source>
</evidence>
<sequence length="1690" mass="182440">MAATPPALLSVSNGANGDDPFLSPSLPHHVPHRYASFDNSQTQSLFNSSSPSQAKRALEAHLKDTDRRIQDASRLGQTLLKQRKDLSERLKDVEHEKDDNEIGPELQKKLADLEKEYTAVGRESARTFLPKNRIVSQDLTGPGSPAVFAADSRASPSKLSAPSRRQRNQPANRVHDIEFATEISTSLLAQVRQLQAVLAEKDDTLRTTTAEKTQLETDIALLTHRLKVLDESEQKYKEENWNLETQLQEIQSSLKDLTDKENRLNQILKATQAERDAAQRDLEELKHSHGRLAEDQELFKKQTDAEFHGLRRDLANHESQRDVLQKKIEELTSQNTELARAVAARWHDGDQANDRSPAGGDLDLMTGGHSPDDSPPPSPSKTPARNGMLESETLKSSLTHAHRMIQSLKNNIHREKTEKIELKRMLQDARDEVESLRHGGNASVAKKRRSAQDNARKQIRPEKLGAARSSTQEIIMDVDDDEEWEDNGEASPSRAASTRLRNAASSTSSHPHRHVDTEHDNSTDAFETANERDGTTTESEAFETGVETLGGASSDDLTETEGTIRGKSSVSSRPSIYPSGNAGDRMSFHSFQSSASTDDEDKGDHVRTPVQQQHPKLRLRNVRSRRSARASSLSSQDPSIIGESPSSIHSSERGTPRAQAGQSLMAELEGLSDEGEESDAVTPSRSSLREDAAASARSSPDVHRQRAVTATTALGDAIGEDTPVKAIRPQMVDSSMMTEPWEPESSSSIVSSAAGAVGGAIAGVAGFALGKTVGDDAEEEAVESNKAPEAEAALAGVVSDPLEGSTKDLASSEPKALTEDMASRRREAVARANMGTPRAPLQKMADVVSQQTSPISPAPAAPSQLAFSSTTSAATEPVLPPKAGQSQPAALGFATPSIAETEPVSPAVAPLPQVGRLAFATPSTAETEPISPPPQQLTPLGFATSTTAETEPVAPVAATVPLAMSSMVIANTEPRESEARAVAEPFNFSTIVAQQSEPVTPAEGLRGAEFGNTPFSQRPDFYTDSGFSPEMDDEAAATHVPIYTDSGFSPEQQSRDVVIPGTEHVRPGAAFFSANPAVPPPSSQFPPRTSSIRSVSRDVRYADKSVDVFDDENSVAPKTSRPSTAASRTPFAEVSNNAAAVAAAATTTKPEFKKTHTSETGTQTIVSSEEIDNMLRNKERVTAVSDYSSAHSGTSPSKSSDSASLAAAALKAPRRPTSSGSMRKGTSPAPPLPLDHNLKIAAASGSMGPPAMPASAYKGTNGTLPPRSRTPSITTQSVRNGAGSIHRPRVSNPGSTRPTLELPTSPGTHTRRSSVTSFASELDERFHINNANIYPEDMPPATDPRMIQAITQTMIGEYLWKYTRKTGRSSEISGTRHRRFFWVHPYTRTLYWSETDPSLHGAKQSKAKSVAIEAIRVVSDNNTYPPGLHTKSLVVVTPGREIVFTAPTSARHETWFNALTYLLLRTGSQRAEDVNDTLGELTRDDVDEFNPQVRSNSRTSHRTGMTLSTYNSKLTRDTNSPMRREYLSEVPTLGRKDGQRTLNAKRSQAQSMGTPEPNNYGSVSSRLGTLFKSPGSLRGSFSSTRRSKSAMSNRPGDPSMIEEDSEDDLRAAVERGRREREEAGLMENVRACCDGKHDVGSLNRATGHTHTHGGAASGVGSVMSRHTSARSHTPSNSEPPRAPSPVKRDE</sequence>
<evidence type="ECO:0000313" key="5">
    <source>
        <dbReference type="Proteomes" id="UP001562354"/>
    </source>
</evidence>
<feature type="region of interest" description="Disordered" evidence="2">
    <location>
        <begin position="1009"/>
        <end position="1031"/>
    </location>
</feature>
<protein>
    <recommendedName>
        <fullName evidence="3">PH domain-containing protein</fullName>
    </recommendedName>
</protein>
<feature type="compositionally biased region" description="Polar residues" evidence="2">
    <location>
        <begin position="1158"/>
        <end position="1167"/>
    </location>
</feature>
<dbReference type="SUPFAM" id="SSF50729">
    <property type="entry name" value="PH domain-like"/>
    <property type="match status" value="1"/>
</dbReference>
<accession>A0ABR3PHZ8</accession>
<dbReference type="PANTHER" id="PTHR28190">
    <property type="entry name" value="NUCLEAR MIGRATION PROTEIN NUM1"/>
    <property type="match status" value="1"/>
</dbReference>
<dbReference type="InterPro" id="IPR053005">
    <property type="entry name" value="Nuclear_Pos-Cytoskel_Interact"/>
</dbReference>
<feature type="compositionally biased region" description="Polar residues" evidence="2">
    <location>
        <begin position="1185"/>
        <end position="1194"/>
    </location>
</feature>
<feature type="compositionally biased region" description="Polar residues" evidence="2">
    <location>
        <begin position="494"/>
        <end position="509"/>
    </location>
</feature>
<feature type="compositionally biased region" description="Polar residues" evidence="2">
    <location>
        <begin position="1116"/>
        <end position="1127"/>
    </location>
</feature>
<keyword evidence="1" id="KW-0175">Coiled coil</keyword>
<comment type="caution">
    <text evidence="4">The sequence shown here is derived from an EMBL/GenBank/DDBJ whole genome shotgun (WGS) entry which is preliminary data.</text>
</comment>
<feature type="compositionally biased region" description="Polar residues" evidence="2">
    <location>
        <begin position="1579"/>
        <end position="1592"/>
    </location>
</feature>
<reference evidence="4 5" key="1">
    <citation type="submission" date="2024-07" db="EMBL/GenBank/DDBJ databases">
        <title>Draft sequence of the Neodothiora populina.</title>
        <authorList>
            <person name="Drown D.D."/>
            <person name="Schuette U.S."/>
            <person name="Buechlein A.B."/>
            <person name="Rusch D.R."/>
            <person name="Winton L.W."/>
            <person name="Adams G.A."/>
        </authorList>
    </citation>
    <scope>NUCLEOTIDE SEQUENCE [LARGE SCALE GENOMIC DNA]</scope>
    <source>
        <strain evidence="4 5">CPC 39397</strain>
    </source>
</reference>
<feature type="region of interest" description="Disordered" evidence="2">
    <location>
        <begin position="431"/>
        <end position="706"/>
    </location>
</feature>
<feature type="region of interest" description="Disordered" evidence="2">
    <location>
        <begin position="145"/>
        <end position="171"/>
    </location>
</feature>
<feature type="compositionally biased region" description="Basic and acidic residues" evidence="2">
    <location>
        <begin position="816"/>
        <end position="829"/>
    </location>
</feature>
<dbReference type="CDD" id="cd13365">
    <property type="entry name" value="PH_PLC_plant-like"/>
    <property type="match status" value="1"/>
</dbReference>
<feature type="compositionally biased region" description="Polar residues" evidence="2">
    <location>
        <begin position="1664"/>
        <end position="1678"/>
    </location>
</feature>
<dbReference type="GeneID" id="95977643"/>
<feature type="region of interest" description="Disordered" evidence="2">
    <location>
        <begin position="1258"/>
        <end position="1313"/>
    </location>
</feature>
<organism evidence="4 5">
    <name type="scientific">Neodothiora populina</name>
    <dbReference type="NCBI Taxonomy" id="2781224"/>
    <lineage>
        <taxon>Eukaryota</taxon>
        <taxon>Fungi</taxon>
        <taxon>Dikarya</taxon>
        <taxon>Ascomycota</taxon>
        <taxon>Pezizomycotina</taxon>
        <taxon>Dothideomycetes</taxon>
        <taxon>Dothideomycetidae</taxon>
        <taxon>Dothideales</taxon>
        <taxon>Dothioraceae</taxon>
        <taxon>Neodothiora</taxon>
    </lineage>
</organism>
<feature type="region of interest" description="Disordered" evidence="2">
    <location>
        <begin position="1071"/>
        <end position="1233"/>
    </location>
</feature>
<dbReference type="PROSITE" id="PS50003">
    <property type="entry name" value="PH_DOMAIN"/>
    <property type="match status" value="1"/>
</dbReference>
<name>A0ABR3PHZ8_9PEZI</name>
<evidence type="ECO:0000256" key="2">
    <source>
        <dbReference type="SAM" id="MobiDB-lite"/>
    </source>
</evidence>
<feature type="compositionally biased region" description="Polar residues" evidence="2">
    <location>
        <begin position="1258"/>
        <end position="1279"/>
    </location>
</feature>
<proteinExistence type="predicted"/>
<feature type="region of interest" description="Disordered" evidence="2">
    <location>
        <begin position="1"/>
        <end position="28"/>
    </location>
</feature>
<feature type="compositionally biased region" description="Acidic residues" evidence="2">
    <location>
        <begin position="476"/>
        <end position="488"/>
    </location>
</feature>
<dbReference type="RefSeq" id="XP_069202049.1">
    <property type="nucleotide sequence ID" value="XM_069343494.1"/>
</dbReference>
<gene>
    <name evidence="4" type="ORF">AAFC00_003943</name>
</gene>
<dbReference type="InterPro" id="IPR011993">
    <property type="entry name" value="PH-like_dom_sf"/>
</dbReference>
<feature type="compositionally biased region" description="Basic and acidic residues" evidence="2">
    <location>
        <begin position="1095"/>
        <end position="1107"/>
    </location>
</feature>
<dbReference type="Pfam" id="PF12814">
    <property type="entry name" value="Mcp5_PH"/>
    <property type="match status" value="1"/>
</dbReference>
<feature type="compositionally biased region" description="Acidic residues" evidence="2">
    <location>
        <begin position="670"/>
        <end position="679"/>
    </location>
</feature>
<evidence type="ECO:0000313" key="4">
    <source>
        <dbReference type="EMBL" id="KAL1305776.1"/>
    </source>
</evidence>
<feature type="compositionally biased region" description="Low complexity" evidence="2">
    <location>
        <begin position="1645"/>
        <end position="1654"/>
    </location>
</feature>
<feature type="compositionally biased region" description="Low complexity" evidence="2">
    <location>
        <begin position="1138"/>
        <end position="1148"/>
    </location>
</feature>
<dbReference type="InterPro" id="IPR001849">
    <property type="entry name" value="PH_domain"/>
</dbReference>
<feature type="domain" description="PH" evidence="3">
    <location>
        <begin position="1352"/>
        <end position="1464"/>
    </location>
</feature>
<dbReference type="Gene3D" id="2.30.29.30">
    <property type="entry name" value="Pleckstrin-homology domain (PH domain)/Phosphotyrosine-binding domain (PTB)"/>
    <property type="match status" value="1"/>
</dbReference>
<dbReference type="EMBL" id="JBFMKM010000005">
    <property type="protein sequence ID" value="KAL1305776.1"/>
    <property type="molecule type" value="Genomic_DNA"/>
</dbReference>
<feature type="compositionally biased region" description="Low complexity" evidence="2">
    <location>
        <begin position="568"/>
        <end position="579"/>
    </location>
</feature>
<feature type="coiled-coil region" evidence="1">
    <location>
        <begin position="229"/>
        <end position="341"/>
    </location>
</feature>
<feature type="region of interest" description="Disordered" evidence="2">
    <location>
        <begin position="345"/>
        <end position="386"/>
    </location>
</feature>
<feature type="compositionally biased region" description="Polar residues" evidence="2">
    <location>
        <begin position="1540"/>
        <end position="1567"/>
    </location>
</feature>
<dbReference type="InterPro" id="IPR024774">
    <property type="entry name" value="PH_dom-Mcp5-type"/>
</dbReference>
<feature type="region of interest" description="Disordered" evidence="2">
    <location>
        <begin position="775"/>
        <end position="898"/>
    </location>
</feature>
<dbReference type="SMART" id="SM00233">
    <property type="entry name" value="PH"/>
    <property type="match status" value="1"/>
</dbReference>
<feature type="compositionally biased region" description="Basic residues" evidence="2">
    <location>
        <begin position="615"/>
        <end position="628"/>
    </location>
</feature>
<evidence type="ECO:0000256" key="1">
    <source>
        <dbReference type="SAM" id="Coils"/>
    </source>
</evidence>
<feature type="region of interest" description="Disordered" evidence="2">
    <location>
        <begin position="1643"/>
        <end position="1690"/>
    </location>
</feature>
<dbReference type="Proteomes" id="UP001562354">
    <property type="component" value="Unassembled WGS sequence"/>
</dbReference>
<feature type="region of interest" description="Disordered" evidence="2">
    <location>
        <begin position="1530"/>
        <end position="1608"/>
    </location>
</feature>
<feature type="region of interest" description="Disordered" evidence="2">
    <location>
        <begin position="919"/>
        <end position="941"/>
    </location>
</feature>
<feature type="compositionally biased region" description="Basic and acidic residues" evidence="2">
    <location>
        <begin position="450"/>
        <end position="465"/>
    </location>
</feature>
<keyword evidence="5" id="KW-1185">Reference proteome</keyword>